<comment type="caution">
    <text evidence="1">The sequence shown here is derived from an EMBL/GenBank/DDBJ whole genome shotgun (WGS) entry which is preliminary data.</text>
</comment>
<name>A0ACB9GL46_9ASTR</name>
<sequence length="198" mass="22278">MNGKDHHLGALWLRWWWSARATWEDDREGTPSSSLHGERVTEGERRVLGGKSMASIEVLNRLGIELLYCTSMLMRAVGAFGGFNTQARPVIFVPYLKPAAEFTLLVSDWWKADHKALRQRLDSGKALPKPDGLLINGSPRATSFTGQAVYECMKLNHLRRRTIDISEKDGCLLESVNENPRFDLRKSVSIPISVIDSL</sequence>
<dbReference type="Proteomes" id="UP001056120">
    <property type="component" value="Linkage Group LG14"/>
</dbReference>
<keyword evidence="2" id="KW-1185">Reference proteome</keyword>
<accession>A0ACB9GL46</accession>
<reference evidence="2" key="1">
    <citation type="journal article" date="2022" name="Mol. Ecol. Resour.">
        <title>The genomes of chicory, endive, great burdock and yacon provide insights into Asteraceae palaeo-polyploidization history and plant inulin production.</title>
        <authorList>
            <person name="Fan W."/>
            <person name="Wang S."/>
            <person name="Wang H."/>
            <person name="Wang A."/>
            <person name="Jiang F."/>
            <person name="Liu H."/>
            <person name="Zhao H."/>
            <person name="Xu D."/>
            <person name="Zhang Y."/>
        </authorList>
    </citation>
    <scope>NUCLEOTIDE SEQUENCE [LARGE SCALE GENOMIC DNA]</scope>
    <source>
        <strain evidence="2">cv. Yunnan</strain>
    </source>
</reference>
<protein>
    <submittedName>
        <fullName evidence="1">Uncharacterized protein</fullName>
    </submittedName>
</protein>
<proteinExistence type="predicted"/>
<reference evidence="1 2" key="2">
    <citation type="journal article" date="2022" name="Mol. Ecol. Resour.">
        <title>The genomes of chicory, endive, great burdock and yacon provide insights into Asteraceae paleo-polyploidization history and plant inulin production.</title>
        <authorList>
            <person name="Fan W."/>
            <person name="Wang S."/>
            <person name="Wang H."/>
            <person name="Wang A."/>
            <person name="Jiang F."/>
            <person name="Liu H."/>
            <person name="Zhao H."/>
            <person name="Xu D."/>
            <person name="Zhang Y."/>
        </authorList>
    </citation>
    <scope>NUCLEOTIDE SEQUENCE [LARGE SCALE GENOMIC DNA]</scope>
    <source>
        <strain evidence="2">cv. Yunnan</strain>
        <tissue evidence="1">Leaves</tissue>
    </source>
</reference>
<gene>
    <name evidence="1" type="ORF">L1987_43333</name>
</gene>
<organism evidence="1 2">
    <name type="scientific">Smallanthus sonchifolius</name>
    <dbReference type="NCBI Taxonomy" id="185202"/>
    <lineage>
        <taxon>Eukaryota</taxon>
        <taxon>Viridiplantae</taxon>
        <taxon>Streptophyta</taxon>
        <taxon>Embryophyta</taxon>
        <taxon>Tracheophyta</taxon>
        <taxon>Spermatophyta</taxon>
        <taxon>Magnoliopsida</taxon>
        <taxon>eudicotyledons</taxon>
        <taxon>Gunneridae</taxon>
        <taxon>Pentapetalae</taxon>
        <taxon>asterids</taxon>
        <taxon>campanulids</taxon>
        <taxon>Asterales</taxon>
        <taxon>Asteraceae</taxon>
        <taxon>Asteroideae</taxon>
        <taxon>Heliantheae alliance</taxon>
        <taxon>Millerieae</taxon>
        <taxon>Smallanthus</taxon>
    </lineage>
</organism>
<evidence type="ECO:0000313" key="1">
    <source>
        <dbReference type="EMBL" id="KAI3784238.1"/>
    </source>
</evidence>
<evidence type="ECO:0000313" key="2">
    <source>
        <dbReference type="Proteomes" id="UP001056120"/>
    </source>
</evidence>
<dbReference type="EMBL" id="CM042031">
    <property type="protein sequence ID" value="KAI3784238.1"/>
    <property type="molecule type" value="Genomic_DNA"/>
</dbReference>